<feature type="compositionally biased region" description="Polar residues" evidence="5">
    <location>
        <begin position="853"/>
        <end position="862"/>
    </location>
</feature>
<proteinExistence type="predicted"/>
<feature type="compositionally biased region" description="Polar residues" evidence="5">
    <location>
        <begin position="79"/>
        <end position="109"/>
    </location>
</feature>
<dbReference type="SMART" id="SM00558">
    <property type="entry name" value="JmjC"/>
    <property type="match status" value="1"/>
</dbReference>
<dbReference type="KEGG" id="uma:UMAG_02574"/>
<protein>
    <recommendedName>
        <fullName evidence="6">JmjC domain-containing protein</fullName>
    </recommendedName>
</protein>
<dbReference type="InterPro" id="IPR017907">
    <property type="entry name" value="Znf_RING_CS"/>
</dbReference>
<dbReference type="Proteomes" id="UP000000561">
    <property type="component" value="Chromosome 6"/>
</dbReference>
<name>A0A0D1E423_MYCMD</name>
<evidence type="ECO:0000259" key="6">
    <source>
        <dbReference type="PROSITE" id="PS51184"/>
    </source>
</evidence>
<feature type="compositionally biased region" description="Polar residues" evidence="5">
    <location>
        <begin position="1037"/>
        <end position="1053"/>
    </location>
</feature>
<feature type="region of interest" description="Disordered" evidence="5">
    <location>
        <begin position="60"/>
        <end position="115"/>
    </location>
</feature>
<dbReference type="GO" id="GO:0008270">
    <property type="term" value="F:zinc ion binding"/>
    <property type="evidence" value="ECO:0007669"/>
    <property type="project" value="UniProtKB-KW"/>
</dbReference>
<feature type="compositionally biased region" description="Polar residues" evidence="5">
    <location>
        <begin position="200"/>
        <end position="225"/>
    </location>
</feature>
<feature type="coiled-coil region" evidence="4">
    <location>
        <begin position="1156"/>
        <end position="1237"/>
    </location>
</feature>
<sequence length="1297" mass="140677">MPETTHSAVNANKRPHPPASTNSPQQLNKASQSPKVANSIARLRQSPRTATLSAIAMLPASSRGASSNSPSISSGLHASMSTRALSNTGSDASSSGTGIRRSPSWNANATGHRARGSLDRVANIPEPEDAAQQDGASDSEPDDVVILSVLKRTRDLSNAEDQSTPQQPQKPASGNGIEQSLAPTSGVSSGDIAQRKTSDALPSNMSNDDQIGSVTPHRTSLNDSVDPQRLPKLPGNDLSSLESVDYERLVDGHAKVITAVSCLEISEKELEELIIELVESSGEPLVISDLHKTALWSSDLFRPQSQQEILTPEQNDRLHGEHLSQWSQWRDILNKVVHPRLAFHGAHDVSTSLQSQARPDTLRRYFGRERACIPLQRYMCSSLGQNLMVWSDPDASAVWMVTQSDDADALDRYIASKGGDPHSKRFVPHLTELADAGFPIFCWKQRVGDLVLIPPRASHLVVNIGGRTMQAAWSRMTVDTLTSALFNDLPLYQRICQVEGYHIKSIIEYTLSSVTKQVETHLANKRDTPLTQVRELRSLLLLYDAILSAEYVPEWRDIAVEGGEDSYVECDFCGADVLHGYFECPVGETLCALCYCQGRLCKCGNAVEALQPRQHWRRFGERLQIRNLAAKALLTVEPELALAIQDRSDAANDDAEQDSPLLPVEMLEEDEVGKRSWPLSFLAAMKLYKRRQTADWQTSREPCKICKASLDLSQRYHCKPCGHSYCFGCLLHELYIHPVHALAQNEAKQFHNYHKKASALDYKEWKQDPLEFLAEARAHFALIESARINMKSRPVTNGCRIGFLDVSDQYPQGLSGTLGVKQSIKAQVDQVKAVTDLSSRSATPVPRKRSNGSDEPTPNGSPKSPLRKKAKFILKRTGENGIPMMETPREQSILRDAVTSPVDTQLKPSVSSGFRKSDQVTQMTADQLVTPVPTVANGIRNFVLGLNSTGQSVPSLSAADQASTPVSSLDSSSVPSGSLDMALSKPTVFETSVSKRASTAAAKNVPNVMPVVPSSTSTATISSLAARAKLAAPSKFTPSANIQDGTGVSPFQRSSVPVPSPAPTVAPTATLSPSSPPNQSLTPALADETSDQGTLALATSAVAAGISSSPRESAAASPGSAAAGLGSLSNINLRVVTEILRIFSQSNQKSIEGQVAVILEAQMAQAEECKQAAAKEAEEQRQATAKVEATLLHRIGQLSQEVNNLAQQHKLEIRDLKSRHEAALKELRQKLHEVAGQQVDTVQRVKKFDEKLSGLLDDIERQAQAHLQAELSSQTLQPSDIGQPVPSTHFAPTSNVR</sequence>
<feature type="compositionally biased region" description="Polar residues" evidence="5">
    <location>
        <begin position="159"/>
        <end position="188"/>
    </location>
</feature>
<dbReference type="OMA" id="YVECDFC"/>
<evidence type="ECO:0000313" key="7">
    <source>
        <dbReference type="EMBL" id="KIS69225.1"/>
    </source>
</evidence>
<dbReference type="STRING" id="237631.A0A0D1E423"/>
<dbReference type="InParanoid" id="A0A0D1E423"/>
<keyword evidence="8" id="KW-1185">Reference proteome</keyword>
<keyword evidence="4" id="KW-0175">Coiled coil</keyword>
<dbReference type="eggNOG" id="ENOG502QW48">
    <property type="taxonomic scope" value="Eukaryota"/>
</dbReference>
<feature type="region of interest" description="Disordered" evidence="5">
    <location>
        <begin position="1037"/>
        <end position="1091"/>
    </location>
</feature>
<feature type="domain" description="JmjC" evidence="6">
    <location>
        <begin position="327"/>
        <end position="492"/>
    </location>
</feature>
<dbReference type="PROSITE" id="PS00518">
    <property type="entry name" value="ZF_RING_1"/>
    <property type="match status" value="1"/>
</dbReference>
<dbReference type="OrthoDB" id="298344at2759"/>
<evidence type="ECO:0000256" key="4">
    <source>
        <dbReference type="SAM" id="Coils"/>
    </source>
</evidence>
<feature type="region of interest" description="Disordered" evidence="5">
    <location>
        <begin position="1"/>
        <end position="47"/>
    </location>
</feature>
<dbReference type="EMBL" id="CM003145">
    <property type="protein sequence ID" value="KIS69225.1"/>
    <property type="molecule type" value="Genomic_DNA"/>
</dbReference>
<dbReference type="SUPFAM" id="SSF51197">
    <property type="entry name" value="Clavaminate synthase-like"/>
    <property type="match status" value="1"/>
</dbReference>
<accession>A0A0D1E423</accession>
<evidence type="ECO:0000256" key="5">
    <source>
        <dbReference type="SAM" id="MobiDB-lite"/>
    </source>
</evidence>
<keyword evidence="3" id="KW-0862">Zinc</keyword>
<dbReference type="Gene3D" id="2.60.120.650">
    <property type="entry name" value="Cupin"/>
    <property type="match status" value="1"/>
</dbReference>
<organism evidence="7 8">
    <name type="scientific">Mycosarcoma maydis</name>
    <name type="common">Corn smut fungus</name>
    <name type="synonym">Ustilago maydis</name>
    <dbReference type="NCBI Taxonomy" id="5270"/>
    <lineage>
        <taxon>Eukaryota</taxon>
        <taxon>Fungi</taxon>
        <taxon>Dikarya</taxon>
        <taxon>Basidiomycota</taxon>
        <taxon>Ustilaginomycotina</taxon>
        <taxon>Ustilaginomycetes</taxon>
        <taxon>Ustilaginales</taxon>
        <taxon>Ustilaginaceae</taxon>
        <taxon>Mycosarcoma</taxon>
    </lineage>
</organism>
<evidence type="ECO:0000256" key="2">
    <source>
        <dbReference type="ARBA" id="ARBA00022771"/>
    </source>
</evidence>
<feature type="region of interest" description="Disordered" evidence="5">
    <location>
        <begin position="835"/>
        <end position="869"/>
    </location>
</feature>
<dbReference type="InterPro" id="IPR003347">
    <property type="entry name" value="JmjC_dom"/>
</dbReference>
<evidence type="ECO:0000313" key="8">
    <source>
        <dbReference type="Proteomes" id="UP000000561"/>
    </source>
</evidence>
<keyword evidence="2" id="KW-0863">Zinc-finger</keyword>
<feature type="region of interest" description="Disordered" evidence="5">
    <location>
        <begin position="953"/>
        <end position="977"/>
    </location>
</feature>
<feature type="compositionally biased region" description="Polar residues" evidence="5">
    <location>
        <begin position="953"/>
        <end position="962"/>
    </location>
</feature>
<keyword evidence="1" id="KW-0479">Metal-binding</keyword>
<dbReference type="PROSITE" id="PS51184">
    <property type="entry name" value="JMJC"/>
    <property type="match status" value="1"/>
</dbReference>
<dbReference type="SUPFAM" id="SSF57850">
    <property type="entry name" value="RING/U-box"/>
    <property type="match status" value="1"/>
</dbReference>
<dbReference type="GeneID" id="23563288"/>
<evidence type="ECO:0000256" key="1">
    <source>
        <dbReference type="ARBA" id="ARBA00022723"/>
    </source>
</evidence>
<evidence type="ECO:0000256" key="3">
    <source>
        <dbReference type="ARBA" id="ARBA00022833"/>
    </source>
</evidence>
<dbReference type="RefSeq" id="XP_011388977.1">
    <property type="nucleotide sequence ID" value="XM_011390675.1"/>
</dbReference>
<feature type="compositionally biased region" description="Polar residues" evidence="5">
    <location>
        <begin position="1"/>
        <end position="10"/>
    </location>
</feature>
<dbReference type="VEuPathDB" id="FungiDB:UMAG_02574"/>
<feature type="compositionally biased region" description="Low complexity" evidence="5">
    <location>
        <begin position="61"/>
        <end position="74"/>
    </location>
</feature>
<reference evidence="7 8" key="1">
    <citation type="journal article" date="2006" name="Nature">
        <title>Insights from the genome of the biotrophic fungal plant pathogen Ustilago maydis.</title>
        <authorList>
            <person name="Kamper J."/>
            <person name="Kahmann R."/>
            <person name="Bolker M."/>
            <person name="Ma L.J."/>
            <person name="Brefort T."/>
            <person name="Saville B.J."/>
            <person name="Banuett F."/>
            <person name="Kronstad J.W."/>
            <person name="Gold S.E."/>
            <person name="Muller O."/>
            <person name="Perlin M.H."/>
            <person name="Wosten H.A."/>
            <person name="de Vries R."/>
            <person name="Ruiz-Herrera J."/>
            <person name="Reynaga-Pena C.G."/>
            <person name="Snetselaar K."/>
            <person name="McCann M."/>
            <person name="Perez-Martin J."/>
            <person name="Feldbrugge M."/>
            <person name="Basse C.W."/>
            <person name="Steinberg G."/>
            <person name="Ibeas J.I."/>
            <person name="Holloman W."/>
            <person name="Guzman P."/>
            <person name="Farman M."/>
            <person name="Stajich J.E."/>
            <person name="Sentandreu R."/>
            <person name="Gonzalez-Prieto J.M."/>
            <person name="Kennell J.C."/>
            <person name="Molina L."/>
            <person name="Schirawski J."/>
            <person name="Mendoza-Mendoza A."/>
            <person name="Greilinger D."/>
            <person name="Munch K."/>
            <person name="Rossel N."/>
            <person name="Scherer M."/>
            <person name="Vranes M."/>
            <person name="Ladendorf O."/>
            <person name="Vincon V."/>
            <person name="Fuchs U."/>
            <person name="Sandrock B."/>
            <person name="Meng S."/>
            <person name="Ho E.C."/>
            <person name="Cahill M.J."/>
            <person name="Boyce K.J."/>
            <person name="Klose J."/>
            <person name="Klosterman S.J."/>
            <person name="Deelstra H.J."/>
            <person name="Ortiz-Castellanos L."/>
            <person name="Li W."/>
            <person name="Sanchez-Alonso P."/>
            <person name="Schreier P.H."/>
            <person name="Hauser-Hahn I."/>
            <person name="Vaupel M."/>
            <person name="Koopmann E."/>
            <person name="Friedrich G."/>
            <person name="Voss H."/>
            <person name="Schluter T."/>
            <person name="Margolis J."/>
            <person name="Platt D."/>
            <person name="Swimmer C."/>
            <person name="Gnirke A."/>
            <person name="Chen F."/>
            <person name="Vysotskaia V."/>
            <person name="Mannhaupt G."/>
            <person name="Guldener U."/>
            <person name="Munsterkotter M."/>
            <person name="Haase D."/>
            <person name="Oesterheld M."/>
            <person name="Mewes H.W."/>
            <person name="Mauceli E.W."/>
            <person name="DeCaprio D."/>
            <person name="Wade C.M."/>
            <person name="Butler J."/>
            <person name="Young S."/>
            <person name="Jaffe D.B."/>
            <person name="Calvo S."/>
            <person name="Nusbaum C."/>
            <person name="Galagan J."/>
            <person name="Birren B.W."/>
        </authorList>
    </citation>
    <scope>NUCLEOTIDE SEQUENCE [LARGE SCALE GENOMIC DNA]</scope>
    <source>
        <strain evidence="8">DSM 14603 / FGSC 9021 / UM521</strain>
    </source>
</reference>
<feature type="compositionally biased region" description="Polar residues" evidence="5">
    <location>
        <begin position="19"/>
        <end position="36"/>
    </location>
</feature>
<gene>
    <name evidence="7" type="ORF">UMAG_02574</name>
</gene>
<feature type="region of interest" description="Disordered" evidence="5">
    <location>
        <begin position="155"/>
        <end position="236"/>
    </location>
</feature>
<feature type="region of interest" description="Disordered" evidence="5">
    <location>
        <begin position="1272"/>
        <end position="1297"/>
    </location>
</feature>
<feature type="compositionally biased region" description="Low complexity" evidence="5">
    <location>
        <begin position="963"/>
        <end position="977"/>
    </location>
</feature>